<dbReference type="EMBL" id="FNXT01000970">
    <property type="protein sequence ID" value="SZX70075.1"/>
    <property type="molecule type" value="Genomic_DNA"/>
</dbReference>
<dbReference type="PANTHER" id="PTHR48051">
    <property type="match status" value="1"/>
</dbReference>
<dbReference type="SUPFAM" id="SSF52058">
    <property type="entry name" value="L domain-like"/>
    <property type="match status" value="1"/>
</dbReference>
<feature type="domain" description="Disease resistance R13L4/SHOC-2-like LRR" evidence="5">
    <location>
        <begin position="29"/>
        <end position="185"/>
    </location>
</feature>
<feature type="domain" description="Disease resistance R13L4/SHOC-2-like LRR" evidence="5">
    <location>
        <begin position="634"/>
        <end position="756"/>
    </location>
</feature>
<evidence type="ECO:0000259" key="5">
    <source>
        <dbReference type="Pfam" id="PF23598"/>
    </source>
</evidence>
<dbReference type="SUPFAM" id="SSF52047">
    <property type="entry name" value="RNI-like"/>
    <property type="match status" value="1"/>
</dbReference>
<gene>
    <name evidence="6" type="ORF">BQ4739_LOCUS10320</name>
</gene>
<dbReference type="AlphaFoldDB" id="A0A383VX65"/>
<dbReference type="Proteomes" id="UP000256970">
    <property type="component" value="Unassembled WGS sequence"/>
</dbReference>
<dbReference type="InterPro" id="IPR050216">
    <property type="entry name" value="LRR_domain-containing"/>
</dbReference>
<organism evidence="6 7">
    <name type="scientific">Tetradesmus obliquus</name>
    <name type="common">Green alga</name>
    <name type="synonym">Acutodesmus obliquus</name>
    <dbReference type="NCBI Taxonomy" id="3088"/>
    <lineage>
        <taxon>Eukaryota</taxon>
        <taxon>Viridiplantae</taxon>
        <taxon>Chlorophyta</taxon>
        <taxon>core chlorophytes</taxon>
        <taxon>Chlorophyceae</taxon>
        <taxon>CS clade</taxon>
        <taxon>Sphaeropleales</taxon>
        <taxon>Scenedesmaceae</taxon>
        <taxon>Tetradesmus</taxon>
    </lineage>
</organism>
<proteinExistence type="inferred from homology"/>
<keyword evidence="7" id="KW-1185">Reference proteome</keyword>
<evidence type="ECO:0000256" key="2">
    <source>
        <dbReference type="ARBA" id="ARBA00022614"/>
    </source>
</evidence>
<evidence type="ECO:0000256" key="1">
    <source>
        <dbReference type="ARBA" id="ARBA00004430"/>
    </source>
</evidence>
<evidence type="ECO:0000256" key="4">
    <source>
        <dbReference type="ARBA" id="ARBA00023786"/>
    </source>
</evidence>
<dbReference type="InterPro" id="IPR055414">
    <property type="entry name" value="LRR_R13L4/SHOC2-like"/>
</dbReference>
<dbReference type="Gene3D" id="3.80.10.10">
    <property type="entry name" value="Ribonuclease Inhibitor"/>
    <property type="match status" value="3"/>
</dbReference>
<dbReference type="Pfam" id="PF13855">
    <property type="entry name" value="LRR_8"/>
    <property type="match status" value="1"/>
</dbReference>
<dbReference type="Pfam" id="PF23598">
    <property type="entry name" value="LRR_14"/>
    <property type="match status" value="3"/>
</dbReference>
<dbReference type="InterPro" id="IPR001611">
    <property type="entry name" value="Leu-rich_rpt"/>
</dbReference>
<protein>
    <recommendedName>
        <fullName evidence="5">Disease resistance R13L4/SHOC-2-like LRR domain-containing protein</fullName>
    </recommendedName>
</protein>
<comment type="similarity">
    <text evidence="4">Belongs to the SHOC2 family.</text>
</comment>
<dbReference type="GO" id="GO:0005930">
    <property type="term" value="C:axoneme"/>
    <property type="evidence" value="ECO:0007669"/>
    <property type="project" value="UniProtKB-SubCell"/>
</dbReference>
<evidence type="ECO:0000313" key="6">
    <source>
        <dbReference type="EMBL" id="SZX70075.1"/>
    </source>
</evidence>
<sequence length="758" mass="82712">MSVPQPSMDQVAAQQQATCSMLEFLLSTATRLQHLRLSCRNLQELPAADNLAQLSSLRSLTISECSSLQELPASIGRLSQLTSLVLYACDELVDIPRSIGRLTALQELKYTCLGDLEDGVFAGMAALRTLRIDFNVAMRALPRSLLQASNLQKLSLLYNHRMKFGSVPSQLKRLPKLRSLRISAANLNLARLFKGMAAMRGLRSVTINMVGRDKRTAEQGLPDDIMMPLATHTGLTSLTLDDWRIRQLPASIGQLASLRSLKITDSSIRSLPESIAGLTGLTPLSLNGCRVQTLPSSVGQLGQLQSMYIDHCDLQELPASLAQLTGIQDITVSHCDYLRTVPGELQALQDAEVNRLHNLAIERTDGFKRNPRFGGDCTFSHLDPDPSPSEIAAKQRTTSSALGFLLSTATHLQQLRLSCENLEELPAADSLGQLSDLRSLEISECRSLQELPASIGSLSRLTSLTICECDELEELPESLGDLAALQELSISNCMMLQELPASLAGLAALQTLELDGNTYLGALDEEVLAGMTSLRQLSISMCTTMRTLPRSLLQASNLQEHSLLYNRDLKLGWLPGQLKRLPMLHTLKIEARKLDAAALFKGMGAMKGLRSALLEGVKRNKKSKEQELPDDLMAPLAGHTGLTSLHLSSWHGKQLPASIGQLASLRSLKITGSSIVTLPDSISGLTALTELRMEHCDVRSLPGSLGQLLQLKMLYIDHCEDLLELPASLGALTGIQHMNVSCCRSLRVVPDELRALRR</sequence>
<feature type="domain" description="Disease resistance R13L4/SHOC-2-like LRR" evidence="5">
    <location>
        <begin position="409"/>
        <end position="615"/>
    </location>
</feature>
<evidence type="ECO:0000256" key="3">
    <source>
        <dbReference type="ARBA" id="ARBA00022737"/>
    </source>
</evidence>
<comment type="subcellular location">
    <subcellularLocation>
        <location evidence="1">Cytoplasm</location>
        <location evidence="1">Cytoskeleton</location>
        <location evidence="1">Cilium axoneme</location>
    </subcellularLocation>
</comment>
<reference evidence="6 7" key="1">
    <citation type="submission" date="2016-10" db="EMBL/GenBank/DDBJ databases">
        <authorList>
            <person name="Cai Z."/>
        </authorList>
    </citation>
    <scope>NUCLEOTIDE SEQUENCE [LARGE SCALE GENOMIC DNA]</scope>
</reference>
<keyword evidence="2" id="KW-0433">Leucine-rich repeat</keyword>
<accession>A0A383VX65</accession>
<dbReference type="InterPro" id="IPR032675">
    <property type="entry name" value="LRR_dom_sf"/>
</dbReference>
<name>A0A383VX65_TETOB</name>
<dbReference type="PANTHER" id="PTHR48051:SF54">
    <property type="entry name" value="LEUCINE-RICH REPEAT-CONTAINING PROTEIN"/>
    <property type="match status" value="1"/>
</dbReference>
<dbReference type="SMART" id="SM00369">
    <property type="entry name" value="LRR_TYP"/>
    <property type="match status" value="7"/>
</dbReference>
<dbReference type="STRING" id="3088.A0A383VX65"/>
<evidence type="ECO:0000313" key="7">
    <source>
        <dbReference type="Proteomes" id="UP000256970"/>
    </source>
</evidence>
<keyword evidence="3" id="KW-0677">Repeat</keyword>
<dbReference type="InterPro" id="IPR003591">
    <property type="entry name" value="Leu-rich_rpt_typical-subtyp"/>
</dbReference>